<evidence type="ECO:0008006" key="4">
    <source>
        <dbReference type="Google" id="ProtNLM"/>
    </source>
</evidence>
<proteinExistence type="predicted"/>
<name>A0A0P0CZP5_9BACT</name>
<gene>
    <name evidence="2" type="ORF">DC20_14790</name>
</gene>
<evidence type="ECO:0000313" key="3">
    <source>
        <dbReference type="Proteomes" id="UP000061382"/>
    </source>
</evidence>
<keyword evidence="1" id="KW-0732">Signal</keyword>
<dbReference type="PATRIC" id="fig|512763.3.peg.3254"/>
<dbReference type="EMBL" id="CP012643">
    <property type="protein sequence ID" value="ALJ00012.1"/>
    <property type="molecule type" value="Genomic_DNA"/>
</dbReference>
<evidence type="ECO:0000256" key="1">
    <source>
        <dbReference type="SAM" id="SignalP"/>
    </source>
</evidence>
<dbReference type="AlphaFoldDB" id="A0A0P0CZP5"/>
<protein>
    <recommendedName>
        <fullName evidence="4">Outer membrane protein beta-barrel domain-containing protein</fullName>
    </recommendedName>
</protein>
<feature type="signal peptide" evidence="1">
    <location>
        <begin position="1"/>
        <end position="22"/>
    </location>
</feature>
<reference evidence="2 3" key="1">
    <citation type="submission" date="2015-08" db="EMBL/GenBank/DDBJ databases">
        <title>Complete genome sequence of Rufibacter tibetensis strain 1351t, a radiation-resistant bacterium from tibet plateau.</title>
        <authorList>
            <person name="Dai J."/>
        </authorList>
    </citation>
    <scope>NUCLEOTIDE SEQUENCE [LARGE SCALE GENOMIC DNA]</scope>
    <source>
        <strain evidence="2 3">1351</strain>
    </source>
</reference>
<feature type="chain" id="PRO_5006043153" description="Outer membrane protein beta-barrel domain-containing protein" evidence="1">
    <location>
        <begin position="23"/>
        <end position="235"/>
    </location>
</feature>
<dbReference type="OrthoDB" id="850330at2"/>
<dbReference type="KEGG" id="rti:DC20_14790"/>
<dbReference type="RefSeq" id="WP_062544545.1">
    <property type="nucleotide sequence ID" value="NZ_CP012643.1"/>
</dbReference>
<sequence length="235" mass="26690">MKRGATTLLLVLFSLVGIDLSAQVPDSTKTKEYRWSIGIGLPLTVHRIFYKDSSIPDQYRFSAFSAPEAHVVYRFNKRASLQGGIGYMGNTTNYQSTGMPNDGSGRMVIVDESYRSRTSVLTITGRFNLVNVNKRLPIYTIATLMPAYGTYRQTETWTHNNETTTQKDVKLSGVNMFAMAGFGFSYRTRKRLSGTVDVLLFRRNLTPNLPNYSRAYLIERYLIQSFSFGFNYGLR</sequence>
<organism evidence="2 3">
    <name type="scientific">Rufibacter tibetensis</name>
    <dbReference type="NCBI Taxonomy" id="512763"/>
    <lineage>
        <taxon>Bacteria</taxon>
        <taxon>Pseudomonadati</taxon>
        <taxon>Bacteroidota</taxon>
        <taxon>Cytophagia</taxon>
        <taxon>Cytophagales</taxon>
        <taxon>Hymenobacteraceae</taxon>
        <taxon>Rufibacter</taxon>
    </lineage>
</organism>
<dbReference type="Proteomes" id="UP000061382">
    <property type="component" value="Chromosome"/>
</dbReference>
<keyword evidence="3" id="KW-1185">Reference proteome</keyword>
<accession>A0A0P0CZP5</accession>
<evidence type="ECO:0000313" key="2">
    <source>
        <dbReference type="EMBL" id="ALJ00012.1"/>
    </source>
</evidence>